<keyword evidence="4" id="KW-1185">Reference proteome</keyword>
<feature type="repeat" description="TPR" evidence="1">
    <location>
        <begin position="207"/>
        <end position="240"/>
    </location>
</feature>
<dbReference type="Gene3D" id="1.25.40.10">
    <property type="entry name" value="Tetratricopeptide repeat domain"/>
    <property type="match status" value="3"/>
</dbReference>
<feature type="signal peptide" evidence="2">
    <location>
        <begin position="1"/>
        <end position="25"/>
    </location>
</feature>
<dbReference type="OrthoDB" id="9766710at2"/>
<comment type="caution">
    <text evidence="3">The sequence shown here is derived from an EMBL/GenBank/DDBJ whole genome shotgun (WGS) entry which is preliminary data.</text>
</comment>
<feature type="chain" id="PRO_5017969331" description="Tetratricopeptide repeat protein" evidence="2">
    <location>
        <begin position="26"/>
        <end position="609"/>
    </location>
</feature>
<dbReference type="EMBL" id="RDQO01000002">
    <property type="protein sequence ID" value="RMX06382.1"/>
    <property type="molecule type" value="Genomic_DNA"/>
</dbReference>
<organism evidence="3 4">
    <name type="scientific">Corticibacter populi</name>
    <dbReference type="NCBI Taxonomy" id="1550736"/>
    <lineage>
        <taxon>Bacteria</taxon>
        <taxon>Pseudomonadati</taxon>
        <taxon>Pseudomonadota</taxon>
        <taxon>Betaproteobacteria</taxon>
        <taxon>Burkholderiales</taxon>
        <taxon>Comamonadaceae</taxon>
        <taxon>Corticibacter</taxon>
    </lineage>
</organism>
<gene>
    <name evidence="3" type="ORF">D8I35_07535</name>
</gene>
<proteinExistence type="predicted"/>
<dbReference type="PROSITE" id="PS51257">
    <property type="entry name" value="PROKAR_LIPOPROTEIN"/>
    <property type="match status" value="1"/>
</dbReference>
<keyword evidence="2" id="KW-0732">Signal</keyword>
<dbReference type="InterPro" id="IPR019734">
    <property type="entry name" value="TPR_rpt"/>
</dbReference>
<dbReference type="Pfam" id="PF14559">
    <property type="entry name" value="TPR_19"/>
    <property type="match status" value="1"/>
</dbReference>
<dbReference type="PROSITE" id="PS50005">
    <property type="entry name" value="TPR"/>
    <property type="match status" value="1"/>
</dbReference>
<reference evidence="3 4" key="1">
    <citation type="submission" date="2018-10" db="EMBL/GenBank/DDBJ databases">
        <title>Draft genome of Cortibacter populi DSM10536.</title>
        <authorList>
            <person name="Bernier A.-M."/>
            <person name="Bernard K."/>
        </authorList>
    </citation>
    <scope>NUCLEOTIDE SEQUENCE [LARGE SCALE GENOMIC DNA]</scope>
    <source>
        <strain evidence="3 4">DSM 105136</strain>
    </source>
</reference>
<evidence type="ECO:0000313" key="4">
    <source>
        <dbReference type="Proteomes" id="UP000278006"/>
    </source>
</evidence>
<keyword evidence="1" id="KW-0802">TPR repeat</keyword>
<dbReference type="Proteomes" id="UP000278006">
    <property type="component" value="Unassembled WGS sequence"/>
</dbReference>
<evidence type="ECO:0000256" key="1">
    <source>
        <dbReference type="PROSITE-ProRule" id="PRU00339"/>
    </source>
</evidence>
<evidence type="ECO:0000313" key="3">
    <source>
        <dbReference type="EMBL" id="RMX06382.1"/>
    </source>
</evidence>
<accession>A0A3M6QV52</accession>
<dbReference type="SUPFAM" id="SSF48452">
    <property type="entry name" value="TPR-like"/>
    <property type="match status" value="3"/>
</dbReference>
<dbReference type="Pfam" id="PF13432">
    <property type="entry name" value="TPR_16"/>
    <property type="match status" value="1"/>
</dbReference>
<sequence length="609" mass="66915">MRAHHHPLLLSLTLGAVLLSSGCQASSPLLAATSTTAPQAVVESGQSVEQAVASRALSPRAAAETFYEVLVAELLGQSGDYVSSYELLMRAAQTLGQPDLFERAAEAAFHAQDGQRALRATQAWQQSDPDSRDANKAVLQVLLALNQIPQTQWHLKHELFLMPDDEKAESLYAIPFVYQRAPDKHQVLTVVEAALERELAVGSPWRADALAVVGRLQLQAGDGAKALQTLQEAHALNPQSSGVAFLAMELLAQGQQQVEPILRAYAASEAPTPQFLLAYSRLLIAQQDSQQALLVLDKLTERDAGMPEAWLAKGALHTGLGQFAEAGLALDHFEMLMENVPDTTLKSRAMNESYLLRAQIAEQQNDAVEASRWLDLVDDPAEILRAQLRRASLLAGSGQMDAARALIRSVPADDAETERLKAQAEVQLLRQHGLYQDAYALQSKLVEADPDDDELLYDQAMLAERIGDVPSMERMLRTIIRRSPDFHHASNALGYSYADRGVHLREARRLIEKALQAAPGDPYITDSLAWLEFREGNLPRARELLQQAFGQQPDAEIAAHLGEVLWQLQERDAARAIWAEGLKLNRDNATLRETVQRLGAGELLQQEAP</sequence>
<dbReference type="SMART" id="SM00028">
    <property type="entry name" value="TPR"/>
    <property type="match status" value="4"/>
</dbReference>
<dbReference type="InterPro" id="IPR011990">
    <property type="entry name" value="TPR-like_helical_dom_sf"/>
</dbReference>
<protein>
    <recommendedName>
        <fullName evidence="5">Tetratricopeptide repeat protein</fullName>
    </recommendedName>
</protein>
<dbReference type="PANTHER" id="PTHR12558:SF47">
    <property type="entry name" value="LIPOPOLYSACCHARIDE ASSEMBLY PROTEIN B"/>
    <property type="match status" value="1"/>
</dbReference>
<evidence type="ECO:0000256" key="2">
    <source>
        <dbReference type="SAM" id="SignalP"/>
    </source>
</evidence>
<dbReference type="PANTHER" id="PTHR12558">
    <property type="entry name" value="CELL DIVISION CYCLE 16,23,27"/>
    <property type="match status" value="1"/>
</dbReference>
<name>A0A3M6QV52_9BURK</name>
<evidence type="ECO:0008006" key="5">
    <source>
        <dbReference type="Google" id="ProtNLM"/>
    </source>
</evidence>
<dbReference type="AlphaFoldDB" id="A0A3M6QV52"/>